<protein>
    <recommendedName>
        <fullName evidence="3">SnoaL-like domain-containing protein</fullName>
    </recommendedName>
</protein>
<sequence>MITGNAALIDFCNRTAKYFSGVNTKFTMENVIADGDCEAINGTAEFYMEKENRTNFISSCDVYNLKMEN</sequence>
<dbReference type="AlphaFoldDB" id="A0A223NUE5"/>
<name>A0A223NUE5_9SPHI</name>
<dbReference type="Proteomes" id="UP000215002">
    <property type="component" value="Chromosome"/>
</dbReference>
<dbReference type="EMBL" id="CP022743">
    <property type="protein sequence ID" value="ASU33519.1"/>
    <property type="molecule type" value="Genomic_DNA"/>
</dbReference>
<dbReference type="KEGG" id="muc:MuYL_1621"/>
<keyword evidence="2" id="KW-1185">Reference proteome</keyword>
<organism evidence="1 2">
    <name type="scientific">Mucilaginibacter xinganensis</name>
    <dbReference type="NCBI Taxonomy" id="1234841"/>
    <lineage>
        <taxon>Bacteria</taxon>
        <taxon>Pseudomonadati</taxon>
        <taxon>Bacteroidota</taxon>
        <taxon>Sphingobacteriia</taxon>
        <taxon>Sphingobacteriales</taxon>
        <taxon>Sphingobacteriaceae</taxon>
        <taxon>Mucilaginibacter</taxon>
    </lineage>
</organism>
<proteinExistence type="predicted"/>
<accession>A0A223NUE5</accession>
<evidence type="ECO:0008006" key="3">
    <source>
        <dbReference type="Google" id="ProtNLM"/>
    </source>
</evidence>
<dbReference type="Gene3D" id="3.10.450.50">
    <property type="match status" value="1"/>
</dbReference>
<reference evidence="1 2" key="1">
    <citation type="submission" date="2017-08" db="EMBL/GenBank/DDBJ databases">
        <title>Complete genome sequence of Mucilaginibacter sp. strain BJC16-A31.</title>
        <authorList>
            <consortium name="Henan University of Science and Technology"/>
            <person name="You X."/>
        </authorList>
    </citation>
    <scope>NUCLEOTIDE SEQUENCE [LARGE SCALE GENOMIC DNA]</scope>
    <source>
        <strain evidence="1 2">BJC16-A31</strain>
    </source>
</reference>
<gene>
    <name evidence="1" type="ORF">MuYL_1621</name>
</gene>
<evidence type="ECO:0000313" key="2">
    <source>
        <dbReference type="Proteomes" id="UP000215002"/>
    </source>
</evidence>
<evidence type="ECO:0000313" key="1">
    <source>
        <dbReference type="EMBL" id="ASU33519.1"/>
    </source>
</evidence>